<keyword evidence="5" id="KW-1185">Reference proteome</keyword>
<name>A0ABR4CHI7_9HELO</name>
<reference evidence="4 5" key="1">
    <citation type="journal article" date="2024" name="Commun. Biol.">
        <title>Comparative genomic analysis of thermophilic fungi reveals convergent evolutionary adaptations and gene losses.</title>
        <authorList>
            <person name="Steindorff A.S."/>
            <person name="Aguilar-Pontes M.V."/>
            <person name="Robinson A.J."/>
            <person name="Andreopoulos B."/>
            <person name="LaButti K."/>
            <person name="Kuo A."/>
            <person name="Mondo S."/>
            <person name="Riley R."/>
            <person name="Otillar R."/>
            <person name="Haridas S."/>
            <person name="Lipzen A."/>
            <person name="Grimwood J."/>
            <person name="Schmutz J."/>
            <person name="Clum A."/>
            <person name="Reid I.D."/>
            <person name="Moisan M.C."/>
            <person name="Butler G."/>
            <person name="Nguyen T.T.M."/>
            <person name="Dewar K."/>
            <person name="Conant G."/>
            <person name="Drula E."/>
            <person name="Henrissat B."/>
            <person name="Hansel C."/>
            <person name="Singer S."/>
            <person name="Hutchinson M.I."/>
            <person name="de Vries R.P."/>
            <person name="Natvig D.O."/>
            <person name="Powell A.J."/>
            <person name="Tsang A."/>
            <person name="Grigoriev I.V."/>
        </authorList>
    </citation>
    <scope>NUCLEOTIDE SEQUENCE [LARGE SCALE GENOMIC DNA]</scope>
    <source>
        <strain evidence="4 5">CBS 494.80</strain>
    </source>
</reference>
<dbReference type="InterPro" id="IPR050272">
    <property type="entry name" value="Isochorismatase-like_hydrls"/>
</dbReference>
<dbReference type="PANTHER" id="PTHR43540:SF16">
    <property type="entry name" value="ISOCHORISMATASE-LIKE DOMAIN-CONTAINING PROTEIN"/>
    <property type="match status" value="1"/>
</dbReference>
<dbReference type="PANTHER" id="PTHR43540">
    <property type="entry name" value="PEROXYUREIDOACRYLATE/UREIDOACRYLATE AMIDOHYDROLASE-RELATED"/>
    <property type="match status" value="1"/>
</dbReference>
<comment type="caution">
    <text evidence="4">The sequence shown here is derived from an EMBL/GenBank/DDBJ whole genome shotgun (WGS) entry which is preliminary data.</text>
</comment>
<dbReference type="EMBL" id="JAZHXI010000007">
    <property type="protein sequence ID" value="KAL2069423.1"/>
    <property type="molecule type" value="Genomic_DNA"/>
</dbReference>
<keyword evidence="2" id="KW-0378">Hydrolase</keyword>
<evidence type="ECO:0000259" key="3">
    <source>
        <dbReference type="Pfam" id="PF00857"/>
    </source>
</evidence>
<feature type="domain" description="Isochorismatase-like" evidence="3">
    <location>
        <begin position="10"/>
        <end position="210"/>
    </location>
</feature>
<comment type="similarity">
    <text evidence="1">Belongs to the isochorismatase family.</text>
</comment>
<dbReference type="InterPro" id="IPR036380">
    <property type="entry name" value="Isochorismatase-like_sf"/>
</dbReference>
<evidence type="ECO:0000313" key="4">
    <source>
        <dbReference type="EMBL" id="KAL2069423.1"/>
    </source>
</evidence>
<evidence type="ECO:0000313" key="5">
    <source>
        <dbReference type="Proteomes" id="UP001595075"/>
    </source>
</evidence>
<evidence type="ECO:0000256" key="2">
    <source>
        <dbReference type="ARBA" id="ARBA00022801"/>
    </source>
</evidence>
<evidence type="ECO:0000256" key="1">
    <source>
        <dbReference type="ARBA" id="ARBA00006336"/>
    </source>
</evidence>
<dbReference type="InterPro" id="IPR000868">
    <property type="entry name" value="Isochorismatase-like_dom"/>
</dbReference>
<dbReference type="Pfam" id="PF00857">
    <property type="entry name" value="Isochorismatase"/>
    <property type="match status" value="1"/>
</dbReference>
<dbReference type="Proteomes" id="UP001595075">
    <property type="component" value="Unassembled WGS sequence"/>
</dbReference>
<protein>
    <recommendedName>
        <fullName evidence="3">Isochorismatase-like domain-containing protein</fullName>
    </recommendedName>
</protein>
<dbReference type="SUPFAM" id="SSF52499">
    <property type="entry name" value="Isochorismatase-like hydrolases"/>
    <property type="match status" value="1"/>
</dbReference>
<gene>
    <name evidence="4" type="ORF">VTL71DRAFT_14102</name>
</gene>
<organism evidence="4 5">
    <name type="scientific">Oculimacula yallundae</name>
    <dbReference type="NCBI Taxonomy" id="86028"/>
    <lineage>
        <taxon>Eukaryota</taxon>
        <taxon>Fungi</taxon>
        <taxon>Dikarya</taxon>
        <taxon>Ascomycota</taxon>
        <taxon>Pezizomycotina</taxon>
        <taxon>Leotiomycetes</taxon>
        <taxon>Helotiales</taxon>
        <taxon>Ploettnerulaceae</taxon>
        <taxon>Oculimacula</taxon>
    </lineage>
</organism>
<dbReference type="CDD" id="cd00431">
    <property type="entry name" value="cysteine_hydrolases"/>
    <property type="match status" value="1"/>
</dbReference>
<sequence>MSSPLITCTSALVLIDVQNEFLSPQGNFPISDTIRLSLLTNLKTLITRFRASGGRVIWVQAIYANRDTEPAIMAAQEKGTDIVGSNNWLVCATHVFEVPCCEARTWGSNIYQELFALSKKDDQVVFKQGYSAYWSGSTALSDVSREKGIKDAYFCGVASGTCVLATVLDTVKSGEVAVHAVPDCMGWRREKTHHEAVRRFEELGVDVVDSHNI</sequence>
<dbReference type="Gene3D" id="3.40.50.850">
    <property type="entry name" value="Isochorismatase-like"/>
    <property type="match status" value="1"/>
</dbReference>
<proteinExistence type="inferred from homology"/>
<accession>A0ABR4CHI7</accession>